<name>A0A3B0TC86_9ZZZZ</name>
<dbReference type="EMBL" id="UOEO01000047">
    <property type="protein sequence ID" value="VAW16241.1"/>
    <property type="molecule type" value="Genomic_DNA"/>
</dbReference>
<proteinExistence type="predicted"/>
<dbReference type="AlphaFoldDB" id="A0A3B0TC86"/>
<organism evidence="1">
    <name type="scientific">hydrothermal vent metagenome</name>
    <dbReference type="NCBI Taxonomy" id="652676"/>
    <lineage>
        <taxon>unclassified sequences</taxon>
        <taxon>metagenomes</taxon>
        <taxon>ecological metagenomes</taxon>
    </lineage>
</organism>
<protein>
    <submittedName>
        <fullName evidence="1">Uncharacterized protein</fullName>
    </submittedName>
</protein>
<evidence type="ECO:0000313" key="1">
    <source>
        <dbReference type="EMBL" id="VAW16241.1"/>
    </source>
</evidence>
<gene>
    <name evidence="1" type="ORF">MNBD_ALPHA12-996</name>
</gene>
<sequence length="105" mass="11808">MKVCARNDGWLSDFIETPREAKLTPPAFYSRRRRGLCPLPRPPLFIRAAVAGYARFPGPRFLFAPPSRAMPASPAPPPEERAHIKIGKGYKDFPQKPNASLIDHR</sequence>
<reference evidence="1" key="1">
    <citation type="submission" date="2018-06" db="EMBL/GenBank/DDBJ databases">
        <authorList>
            <person name="Zhirakovskaya E."/>
        </authorList>
    </citation>
    <scope>NUCLEOTIDE SEQUENCE</scope>
</reference>
<accession>A0A3B0TC86</accession>